<evidence type="ECO:0000313" key="1">
    <source>
        <dbReference type="EMBL" id="SSC13152.1"/>
    </source>
</evidence>
<gene>
    <name evidence="1" type="ORF">MESINF_1708</name>
</gene>
<organism evidence="1 2">
    <name type="scientific">Mesotoga infera</name>
    <dbReference type="NCBI Taxonomy" id="1236046"/>
    <lineage>
        <taxon>Bacteria</taxon>
        <taxon>Thermotogati</taxon>
        <taxon>Thermotogota</taxon>
        <taxon>Thermotogae</taxon>
        <taxon>Kosmotogales</taxon>
        <taxon>Kosmotogaceae</taxon>
        <taxon>Mesotoga</taxon>
    </lineage>
</organism>
<name>A0A7Z7LGP9_9BACT</name>
<evidence type="ECO:0000313" key="2">
    <source>
        <dbReference type="Proteomes" id="UP000250796"/>
    </source>
</evidence>
<proteinExistence type="predicted"/>
<dbReference type="RefSeq" id="WP_169699329.1">
    <property type="nucleotide sequence ID" value="NZ_LS974202.1"/>
</dbReference>
<protein>
    <submittedName>
        <fullName evidence="1">Uncharacterized protein</fullName>
    </submittedName>
</protein>
<dbReference type="EMBL" id="LS974202">
    <property type="protein sequence ID" value="SSC13152.1"/>
    <property type="molecule type" value="Genomic_DNA"/>
</dbReference>
<reference evidence="1 2" key="1">
    <citation type="submission" date="2017-01" db="EMBL/GenBank/DDBJ databases">
        <authorList>
            <person name="Erauso G."/>
        </authorList>
    </citation>
    <scope>NUCLEOTIDE SEQUENCE [LARGE SCALE GENOMIC DNA]</scope>
    <source>
        <strain evidence="1">MESINF1</strain>
    </source>
</reference>
<keyword evidence="2" id="KW-1185">Reference proteome</keyword>
<dbReference type="Proteomes" id="UP000250796">
    <property type="component" value="Chromosome MESINF"/>
</dbReference>
<dbReference type="AlphaFoldDB" id="A0A7Z7LGP9"/>
<dbReference type="KEGG" id="minf:MESINF_1708"/>
<sequence>MVYIPTVPETGRVKITARATGQDDDGALVTVEYSQTVSYNPKTSVLVEVFEKAGTTFGQPSTWFGAFSFSWSNRVPNFVRYKEGFLESGVGFDPYAQRLLFGIDPTSAGAIYNAGEVFFQAWTKLPSNTYSNAQMSTMFNNAPTTGDWAVRIEPTTFSGWRATGWKVKVQNIDRFTDDLWLFRARKSDNRATHLVKINGYYVPGAVEEFVEEDIGTFVSFAFSEGNLLPPGSHLWDEDYYFGVIAVQKTAPSSQYNEEDIIFAALKGSAMVLFPNKSW</sequence>
<accession>A0A7Z7LGP9</accession>